<keyword evidence="2" id="KW-0560">Oxidoreductase</keyword>
<dbReference type="Pfam" id="PF00106">
    <property type="entry name" value="adh_short"/>
    <property type="match status" value="1"/>
</dbReference>
<evidence type="ECO:0000313" key="4">
    <source>
        <dbReference type="Proteomes" id="UP000646827"/>
    </source>
</evidence>
<dbReference type="GO" id="GO:0016491">
    <property type="term" value="F:oxidoreductase activity"/>
    <property type="evidence" value="ECO:0007669"/>
    <property type="project" value="UniProtKB-KW"/>
</dbReference>
<sequence length="319" mass="36139">MAKQQQQSQETTPSDHKVIFITGGSSGVGRSAVKLFVSKGHTVVFTGRSSARLEDAIKWIQPSKEERSRLYPLILDQESLESVRNAVTVFKSFNFPSLDILINNAGCSNPTLRYTADSTRVESTIFANTVAPWYLSMLLIPLMHSGSRILFIATGHHDPERKDFMMRMLNNDAILDPDMFNKLDGKENYTAMAYYKISKLAMIWISYVLAKQYPDISVLSACPGFVPETDLGREMPWLMQVIMKNVMHYVIPDAVTAHQSASEYVYYTTSDKLEGVTATFFSHGEIRKSSKRSYNMEEANKFWNLCCEICNTPEHIINL</sequence>
<dbReference type="InterPro" id="IPR036291">
    <property type="entry name" value="NAD(P)-bd_dom_sf"/>
</dbReference>
<dbReference type="PRINTS" id="PR00081">
    <property type="entry name" value="GDHRDH"/>
</dbReference>
<comment type="similarity">
    <text evidence="1">Belongs to the short-chain dehydrogenases/reductases (SDR) family.</text>
</comment>
<protein>
    <submittedName>
        <fullName evidence="3">Uncharacterized protein</fullName>
    </submittedName>
</protein>
<reference evidence="3 4" key="1">
    <citation type="submission" date="2020-12" db="EMBL/GenBank/DDBJ databases">
        <title>Metabolic potential, ecology and presence of endohyphal bacteria is reflected in genomic diversity of Mucoromycotina.</title>
        <authorList>
            <person name="Muszewska A."/>
            <person name="Okrasinska A."/>
            <person name="Steczkiewicz K."/>
            <person name="Drgas O."/>
            <person name="Orlowska M."/>
            <person name="Perlinska-Lenart U."/>
            <person name="Aleksandrzak-Piekarczyk T."/>
            <person name="Szatraj K."/>
            <person name="Zielenkiewicz U."/>
            <person name="Pilsyk S."/>
            <person name="Malc E."/>
            <person name="Mieczkowski P."/>
            <person name="Kruszewska J.S."/>
            <person name="Biernat P."/>
            <person name="Pawlowska J."/>
        </authorList>
    </citation>
    <scope>NUCLEOTIDE SEQUENCE [LARGE SCALE GENOMIC DNA]</scope>
    <source>
        <strain evidence="3 4">CBS 142.35</strain>
    </source>
</reference>
<evidence type="ECO:0000256" key="1">
    <source>
        <dbReference type="ARBA" id="ARBA00006484"/>
    </source>
</evidence>
<dbReference type="OrthoDB" id="542013at2759"/>
<dbReference type="InterPro" id="IPR002347">
    <property type="entry name" value="SDR_fam"/>
</dbReference>
<dbReference type="Gene3D" id="3.40.50.720">
    <property type="entry name" value="NAD(P)-binding Rossmann-like Domain"/>
    <property type="match status" value="1"/>
</dbReference>
<accession>A0A8H7SCT0</accession>
<dbReference type="EMBL" id="JAEPRB010000020">
    <property type="protein sequence ID" value="KAG2226128.1"/>
    <property type="molecule type" value="Genomic_DNA"/>
</dbReference>
<evidence type="ECO:0000256" key="2">
    <source>
        <dbReference type="ARBA" id="ARBA00023002"/>
    </source>
</evidence>
<evidence type="ECO:0000313" key="3">
    <source>
        <dbReference type="EMBL" id="KAG2226128.1"/>
    </source>
</evidence>
<proteinExistence type="inferred from homology"/>
<gene>
    <name evidence="3" type="ORF">INT45_011745</name>
</gene>
<dbReference type="PANTHER" id="PTHR24320:SF148">
    <property type="entry name" value="NAD(P)-BINDING ROSSMANN-FOLD SUPERFAMILY PROTEIN"/>
    <property type="match status" value="1"/>
</dbReference>
<dbReference type="SUPFAM" id="SSF51735">
    <property type="entry name" value="NAD(P)-binding Rossmann-fold domains"/>
    <property type="match status" value="1"/>
</dbReference>
<organism evidence="3 4">
    <name type="scientific">Circinella minor</name>
    <dbReference type="NCBI Taxonomy" id="1195481"/>
    <lineage>
        <taxon>Eukaryota</taxon>
        <taxon>Fungi</taxon>
        <taxon>Fungi incertae sedis</taxon>
        <taxon>Mucoromycota</taxon>
        <taxon>Mucoromycotina</taxon>
        <taxon>Mucoromycetes</taxon>
        <taxon>Mucorales</taxon>
        <taxon>Lichtheimiaceae</taxon>
        <taxon>Circinella</taxon>
    </lineage>
</organism>
<comment type="caution">
    <text evidence="3">The sequence shown here is derived from an EMBL/GenBank/DDBJ whole genome shotgun (WGS) entry which is preliminary data.</text>
</comment>
<name>A0A8H7SCT0_9FUNG</name>
<dbReference type="AlphaFoldDB" id="A0A8H7SCT0"/>
<dbReference type="PANTHER" id="PTHR24320">
    <property type="entry name" value="RETINOL DEHYDROGENASE"/>
    <property type="match status" value="1"/>
</dbReference>
<keyword evidence="4" id="KW-1185">Reference proteome</keyword>
<dbReference type="Proteomes" id="UP000646827">
    <property type="component" value="Unassembled WGS sequence"/>
</dbReference>